<dbReference type="GO" id="GO:0003735">
    <property type="term" value="F:structural constituent of ribosome"/>
    <property type="evidence" value="ECO:0007669"/>
    <property type="project" value="InterPro"/>
</dbReference>
<evidence type="ECO:0000256" key="1">
    <source>
        <dbReference type="ARBA" id="ARBA00008760"/>
    </source>
</evidence>
<dbReference type="EMBL" id="KY083067">
    <property type="protein sequence ID" value="ARX96035.1"/>
    <property type="molecule type" value="Genomic_DNA"/>
</dbReference>
<evidence type="ECO:0000256" key="3">
    <source>
        <dbReference type="ARBA" id="ARBA00023274"/>
    </source>
</evidence>
<evidence type="ECO:0000256" key="2">
    <source>
        <dbReference type="ARBA" id="ARBA00022980"/>
    </source>
</evidence>
<dbReference type="NCBIfam" id="TIGR00009">
    <property type="entry name" value="L28"/>
    <property type="match status" value="1"/>
</dbReference>
<dbReference type="HAMAP" id="MF_00373">
    <property type="entry name" value="Ribosomal_bL28"/>
    <property type="match status" value="1"/>
</dbReference>
<reference evidence="6" key="1">
    <citation type="submission" date="2016-11" db="EMBL/GenBank/DDBJ databases">
        <title>Chloroplast genome of compsopogon caeruleus.</title>
        <authorList>
            <person name="Nan F."/>
        </authorList>
    </citation>
    <scope>NUCLEOTIDE SEQUENCE</scope>
</reference>
<dbReference type="AlphaFoldDB" id="A0A1Z1XAZ5"/>
<dbReference type="InterPro" id="IPR026569">
    <property type="entry name" value="Ribosomal_bL28"/>
</dbReference>
<proteinExistence type="inferred from homology"/>
<dbReference type="GO" id="GO:0009507">
    <property type="term" value="C:chloroplast"/>
    <property type="evidence" value="ECO:0007669"/>
    <property type="project" value="UniProtKB-SubCell"/>
</dbReference>
<evidence type="ECO:0000313" key="6">
    <source>
        <dbReference type="EMBL" id="ARX96035.1"/>
    </source>
</evidence>
<evidence type="ECO:0000256" key="4">
    <source>
        <dbReference type="ARBA" id="ARBA00035265"/>
    </source>
</evidence>
<organism evidence="6">
    <name type="scientific">Compsopogon caeruleus</name>
    <dbReference type="NCBI Taxonomy" id="31354"/>
    <lineage>
        <taxon>Eukaryota</taxon>
        <taxon>Rhodophyta</taxon>
        <taxon>Compsopogonophyceae</taxon>
        <taxon>Compsopogonales</taxon>
        <taxon>Compsopogonaceae</taxon>
        <taxon>Compsopogon</taxon>
    </lineage>
</organism>
<dbReference type="GO" id="GO:1990904">
    <property type="term" value="C:ribonucleoprotein complex"/>
    <property type="evidence" value="ECO:0007669"/>
    <property type="project" value="UniProtKB-KW"/>
</dbReference>
<accession>A0A1Z1XAZ5</accession>
<dbReference type="PANTHER" id="PTHR39080">
    <property type="entry name" value="50S RIBOSOMAL PROTEIN L28"/>
    <property type="match status" value="1"/>
</dbReference>
<comment type="subcellular location">
    <subcellularLocation>
        <location evidence="5">Plastid</location>
        <location evidence="5">Chloroplast</location>
    </subcellularLocation>
</comment>
<keyword evidence="2 5" id="KW-0689">Ribosomal protein</keyword>
<dbReference type="GO" id="GO:0006412">
    <property type="term" value="P:translation"/>
    <property type="evidence" value="ECO:0007669"/>
    <property type="project" value="UniProtKB-UniRule"/>
</dbReference>
<dbReference type="GeneID" id="33366863"/>
<keyword evidence="3 5" id="KW-0687">Ribonucleoprotein</keyword>
<dbReference type="InterPro" id="IPR037147">
    <property type="entry name" value="Ribosomal_bL28_sf"/>
</dbReference>
<name>A0A1Z1XAZ5_9RHOD</name>
<geneLocation type="chloroplast" evidence="6"/>
<dbReference type="SUPFAM" id="SSF143800">
    <property type="entry name" value="L28p-like"/>
    <property type="match status" value="1"/>
</dbReference>
<evidence type="ECO:0000256" key="5">
    <source>
        <dbReference type="HAMAP-Rule" id="MF_00373"/>
    </source>
</evidence>
<keyword evidence="6" id="KW-0934">Plastid</keyword>
<gene>
    <name evidence="5 6" type="primary">rpl28</name>
</gene>
<dbReference type="RefSeq" id="YP_009402679.1">
    <property type="nucleotide sequence ID" value="NC_035350.1"/>
</dbReference>
<dbReference type="PANTHER" id="PTHR39080:SF1">
    <property type="entry name" value="LARGE RIBOSOMAL SUBUNIT PROTEIN BL28A"/>
    <property type="match status" value="1"/>
</dbReference>
<dbReference type="GO" id="GO:0005840">
    <property type="term" value="C:ribosome"/>
    <property type="evidence" value="ECO:0007669"/>
    <property type="project" value="UniProtKB-KW"/>
</dbReference>
<dbReference type="InterPro" id="IPR034704">
    <property type="entry name" value="Ribosomal_bL28/bL31-like_sf"/>
</dbReference>
<keyword evidence="6" id="KW-0150">Chloroplast</keyword>
<dbReference type="InterPro" id="IPR050096">
    <property type="entry name" value="Bacterial_rp_bL28"/>
</dbReference>
<dbReference type="Pfam" id="PF00830">
    <property type="entry name" value="Ribosomal_L28"/>
    <property type="match status" value="1"/>
</dbReference>
<dbReference type="Gene3D" id="2.30.170.40">
    <property type="entry name" value="Ribosomal protein L28/L24"/>
    <property type="match status" value="1"/>
</dbReference>
<dbReference type="InterPro" id="IPR001383">
    <property type="entry name" value="Ribosomal_bL28_bact-type"/>
</dbReference>
<protein>
    <recommendedName>
        <fullName evidence="4 5">Large ribosomal subunit protein bL28c</fullName>
    </recommendedName>
</protein>
<comment type="similarity">
    <text evidence="1 5">Belongs to the bacterial ribosomal protein bL28 family.</text>
</comment>
<sequence length="63" mass="7419">MVRKCSITGKKANNGYQVSHSHIRTKKLQQVNLQMKRIWNQKLQSWQKIKLSTKAIKKLIIKS</sequence>